<accession>A0A9W6NHY4</accession>
<name>A0A9W6NHY4_9PSED</name>
<dbReference type="Proteomes" id="UP001143328">
    <property type="component" value="Unassembled WGS sequence"/>
</dbReference>
<evidence type="ECO:0008006" key="3">
    <source>
        <dbReference type="Google" id="ProtNLM"/>
    </source>
</evidence>
<evidence type="ECO:0000313" key="1">
    <source>
        <dbReference type="EMBL" id="GLK91362.1"/>
    </source>
</evidence>
<dbReference type="EMBL" id="BSFN01000019">
    <property type="protein sequence ID" value="GLK91362.1"/>
    <property type="molecule type" value="Genomic_DNA"/>
</dbReference>
<keyword evidence="2" id="KW-1185">Reference proteome</keyword>
<dbReference type="RefSeq" id="WP_271197601.1">
    <property type="nucleotide sequence ID" value="NZ_BSFN01000019.1"/>
</dbReference>
<reference evidence="1" key="2">
    <citation type="submission" date="2023-01" db="EMBL/GenBank/DDBJ databases">
        <authorList>
            <person name="Sun Q."/>
            <person name="Evtushenko L."/>
        </authorList>
    </citation>
    <scope>NUCLEOTIDE SEQUENCE</scope>
    <source>
        <strain evidence="1">VKM B-2935</strain>
    </source>
</reference>
<evidence type="ECO:0000313" key="2">
    <source>
        <dbReference type="Proteomes" id="UP001143328"/>
    </source>
</evidence>
<dbReference type="AlphaFoldDB" id="A0A9W6NHY4"/>
<comment type="caution">
    <text evidence="1">The sequence shown here is derived from an EMBL/GenBank/DDBJ whole genome shotgun (WGS) entry which is preliminary data.</text>
</comment>
<protein>
    <recommendedName>
        <fullName evidence="3">Flagellar protein FliT</fullName>
    </recommendedName>
</protein>
<proteinExistence type="predicted"/>
<reference evidence="1" key="1">
    <citation type="journal article" date="2014" name="Int. J. Syst. Evol. Microbiol.">
        <title>Complete genome sequence of Corynebacterium casei LMG S-19264T (=DSM 44701T), isolated from a smear-ripened cheese.</title>
        <authorList>
            <consortium name="US DOE Joint Genome Institute (JGI-PGF)"/>
            <person name="Walter F."/>
            <person name="Albersmeier A."/>
            <person name="Kalinowski J."/>
            <person name="Ruckert C."/>
        </authorList>
    </citation>
    <scope>NUCLEOTIDE SEQUENCE</scope>
    <source>
        <strain evidence="1">VKM B-2935</strain>
    </source>
</reference>
<sequence length="99" mass="11716">MPRVERLRLLHERLQQVLLARDWLALGEVDAAIREELQRDVPPSLERQRLQQQLKELHGRAYQACAGECERVRQLMLSHLEYAEGRSAYERVELLQNRS</sequence>
<gene>
    <name evidence="1" type="ORF">GCM10017655_44260</name>
</gene>
<organism evidence="1 2">
    <name type="scientific">Pseudomonas turukhanskensis</name>
    <dbReference type="NCBI Taxonomy" id="1806536"/>
    <lineage>
        <taxon>Bacteria</taxon>
        <taxon>Pseudomonadati</taxon>
        <taxon>Pseudomonadota</taxon>
        <taxon>Gammaproteobacteria</taxon>
        <taxon>Pseudomonadales</taxon>
        <taxon>Pseudomonadaceae</taxon>
        <taxon>Pseudomonas</taxon>
    </lineage>
</organism>